<evidence type="ECO:0000256" key="3">
    <source>
        <dbReference type="ARBA" id="ARBA00022553"/>
    </source>
</evidence>
<dbReference type="PANTHER" id="PTHR43047">
    <property type="entry name" value="TWO-COMPONENT HISTIDINE PROTEIN KINASE"/>
    <property type="match status" value="1"/>
</dbReference>
<dbReference type="SMART" id="SM00448">
    <property type="entry name" value="REC"/>
    <property type="match status" value="1"/>
</dbReference>
<evidence type="ECO:0000256" key="5">
    <source>
        <dbReference type="ARBA" id="ARBA00022777"/>
    </source>
</evidence>
<dbReference type="InterPro" id="IPR036890">
    <property type="entry name" value="HATPase_C_sf"/>
</dbReference>
<dbReference type="InterPro" id="IPR036097">
    <property type="entry name" value="HisK_dim/P_sf"/>
</dbReference>
<dbReference type="Gene3D" id="3.40.50.2300">
    <property type="match status" value="1"/>
</dbReference>
<sequence length="691" mass="74209">MFLSFRGAWPLRCLGTGRQERADLSRQVTDLQALHELSSRLLEVRSLEQQLHLILQTLCRFHGARLGAVLLCEPDASTLRVAAGEGLSEHTRQVLSRLRRGDGACGQAVQSARRVVVRDVQADPRYAPWHALAREQGVHGVHSTPLIALDGQVIGAMSVYLSHADEPDERLRHLADICARKAAVHADRERSQRRAQRADERLAGVMASSPLPFGILEPCEGAAEADAAPQLRWAYANTAAAALLGRSIAAQALLRDTLGGDEAALQPFLTAAAAGRGSGFDWQPPGAARRCFHVIASPVPQGLAVWFTDVTQSRRQEQALRETDRRKDEFLATLAHELRNPLAPIRQAAQVSRAPNATEAQRRWSHEVIDRQVGHMALLLDDLLDMSRVTRGKLALRKCATELRAVLDAAIETARPLLDAKQHRLEVEAPDEPLCFEADPLRLAQILSNLLTNAAKYTDPGGHIRLRAQVQGAEVVVSVADNGIGIPAEVLPTVFGMFSQVSAHDERSAGGLGIGLALSRGLAELHGGRIDAASAGVGQGSEFTLRVPVGRVRSANPLAETPAAGPAGALRVLVADDNADARDSLSTLLALHGHEVLSAADGNEALRLLEQQRPQVALLDIGMPGRDGHEVARAARERLGPDCPLLVAVTGWAQDQDRSRSRDAGFDGHLSKPVDLGALLALLQQGPARAA</sequence>
<feature type="domain" description="Histidine kinase" evidence="7">
    <location>
        <begin position="333"/>
        <end position="551"/>
    </location>
</feature>
<dbReference type="SUPFAM" id="SSF55874">
    <property type="entry name" value="ATPase domain of HSP90 chaperone/DNA topoisomerase II/histidine kinase"/>
    <property type="match status" value="1"/>
</dbReference>
<evidence type="ECO:0000256" key="2">
    <source>
        <dbReference type="ARBA" id="ARBA00012438"/>
    </source>
</evidence>
<evidence type="ECO:0000256" key="4">
    <source>
        <dbReference type="ARBA" id="ARBA00022679"/>
    </source>
</evidence>
<proteinExistence type="predicted"/>
<dbReference type="InterPro" id="IPR029016">
    <property type="entry name" value="GAF-like_dom_sf"/>
</dbReference>
<dbReference type="Pfam" id="PF13185">
    <property type="entry name" value="GAF_2"/>
    <property type="match status" value="1"/>
</dbReference>
<dbReference type="SMART" id="SM00388">
    <property type="entry name" value="HisKA"/>
    <property type="match status" value="1"/>
</dbReference>
<dbReference type="Gene3D" id="3.30.450.40">
    <property type="match status" value="1"/>
</dbReference>
<dbReference type="Pfam" id="PF00072">
    <property type="entry name" value="Response_reg"/>
    <property type="match status" value="1"/>
</dbReference>
<dbReference type="EC" id="2.7.13.3" evidence="2"/>
<dbReference type="Pfam" id="PF00512">
    <property type="entry name" value="HisKA"/>
    <property type="match status" value="1"/>
</dbReference>
<dbReference type="EMBL" id="JAXOJX010000032">
    <property type="protein sequence ID" value="MDZ5458603.1"/>
    <property type="molecule type" value="Genomic_DNA"/>
</dbReference>
<keyword evidence="5" id="KW-0418">Kinase</keyword>
<dbReference type="Proteomes" id="UP001293718">
    <property type="component" value="Unassembled WGS sequence"/>
</dbReference>
<evidence type="ECO:0000256" key="6">
    <source>
        <dbReference type="PROSITE-ProRule" id="PRU00169"/>
    </source>
</evidence>
<keyword evidence="9" id="KW-0547">Nucleotide-binding</keyword>
<dbReference type="InterPro" id="IPR011006">
    <property type="entry name" value="CheY-like_superfamily"/>
</dbReference>
<feature type="modified residue" description="4-aspartylphosphate" evidence="6">
    <location>
        <position position="620"/>
    </location>
</feature>
<keyword evidence="4" id="KW-0808">Transferase</keyword>
<dbReference type="GO" id="GO:0005524">
    <property type="term" value="F:ATP binding"/>
    <property type="evidence" value="ECO:0007669"/>
    <property type="project" value="UniProtKB-KW"/>
</dbReference>
<evidence type="ECO:0000313" key="9">
    <source>
        <dbReference type="EMBL" id="MDZ5458603.1"/>
    </source>
</evidence>
<dbReference type="InterPro" id="IPR001789">
    <property type="entry name" value="Sig_transdc_resp-reg_receiver"/>
</dbReference>
<protein>
    <recommendedName>
        <fullName evidence="2">histidine kinase</fullName>
        <ecNumber evidence="2">2.7.13.3</ecNumber>
    </recommendedName>
</protein>
<keyword evidence="9" id="KW-0067">ATP-binding</keyword>
<reference evidence="9 10" key="1">
    <citation type="submission" date="2023-11" db="EMBL/GenBank/DDBJ databases">
        <title>Draft genome of Azohydromonas lata strain H1 (DSM1123), a polyhydroxyalkanoate producer.</title>
        <authorList>
            <person name="Traversa D."/>
            <person name="D'Addabbo P."/>
            <person name="Pazzani C."/>
            <person name="Manzari C."/>
            <person name="Chiara M."/>
            <person name="Scrascia M."/>
        </authorList>
    </citation>
    <scope>NUCLEOTIDE SEQUENCE [LARGE SCALE GENOMIC DNA]</scope>
    <source>
        <strain evidence="9 10">H1</strain>
    </source>
</reference>
<accession>A0ABU5II40</accession>
<evidence type="ECO:0000259" key="7">
    <source>
        <dbReference type="PROSITE" id="PS50109"/>
    </source>
</evidence>
<keyword evidence="10" id="KW-1185">Reference proteome</keyword>
<comment type="catalytic activity">
    <reaction evidence="1">
        <text>ATP + protein L-histidine = ADP + protein N-phospho-L-histidine.</text>
        <dbReference type="EC" id="2.7.13.3"/>
    </reaction>
</comment>
<dbReference type="SUPFAM" id="SSF52172">
    <property type="entry name" value="CheY-like"/>
    <property type="match status" value="1"/>
</dbReference>
<dbReference type="InterPro" id="IPR003594">
    <property type="entry name" value="HATPase_dom"/>
</dbReference>
<dbReference type="PROSITE" id="PS50110">
    <property type="entry name" value="RESPONSE_REGULATORY"/>
    <property type="match status" value="1"/>
</dbReference>
<dbReference type="SUPFAM" id="SSF55781">
    <property type="entry name" value="GAF domain-like"/>
    <property type="match status" value="1"/>
</dbReference>
<evidence type="ECO:0000259" key="8">
    <source>
        <dbReference type="PROSITE" id="PS50110"/>
    </source>
</evidence>
<dbReference type="InterPro" id="IPR005467">
    <property type="entry name" value="His_kinase_dom"/>
</dbReference>
<organism evidence="9 10">
    <name type="scientific">Azohydromonas lata</name>
    <dbReference type="NCBI Taxonomy" id="45677"/>
    <lineage>
        <taxon>Bacteria</taxon>
        <taxon>Pseudomonadati</taxon>
        <taxon>Pseudomonadota</taxon>
        <taxon>Betaproteobacteria</taxon>
        <taxon>Burkholderiales</taxon>
        <taxon>Sphaerotilaceae</taxon>
        <taxon>Azohydromonas</taxon>
    </lineage>
</organism>
<feature type="domain" description="Response regulatory" evidence="8">
    <location>
        <begin position="571"/>
        <end position="687"/>
    </location>
</feature>
<gene>
    <name evidence="9" type="ORF">SM757_18650</name>
</gene>
<dbReference type="CDD" id="cd17580">
    <property type="entry name" value="REC_2_DhkD-like"/>
    <property type="match status" value="1"/>
</dbReference>
<keyword evidence="3 6" id="KW-0597">Phosphoprotein</keyword>
<dbReference type="SMART" id="SM00065">
    <property type="entry name" value="GAF"/>
    <property type="match status" value="1"/>
</dbReference>
<dbReference type="PROSITE" id="PS50109">
    <property type="entry name" value="HIS_KIN"/>
    <property type="match status" value="1"/>
</dbReference>
<evidence type="ECO:0000313" key="10">
    <source>
        <dbReference type="Proteomes" id="UP001293718"/>
    </source>
</evidence>
<dbReference type="PRINTS" id="PR00344">
    <property type="entry name" value="BCTRLSENSOR"/>
</dbReference>
<dbReference type="Pfam" id="PF02518">
    <property type="entry name" value="HATPase_c"/>
    <property type="match status" value="1"/>
</dbReference>
<dbReference type="InterPro" id="IPR003018">
    <property type="entry name" value="GAF"/>
</dbReference>
<dbReference type="Gene3D" id="3.30.565.10">
    <property type="entry name" value="Histidine kinase-like ATPase, C-terminal domain"/>
    <property type="match status" value="1"/>
</dbReference>
<comment type="caution">
    <text evidence="9">The sequence shown here is derived from an EMBL/GenBank/DDBJ whole genome shotgun (WGS) entry which is preliminary data.</text>
</comment>
<dbReference type="CDD" id="cd00082">
    <property type="entry name" value="HisKA"/>
    <property type="match status" value="1"/>
</dbReference>
<dbReference type="Gene3D" id="3.30.450.20">
    <property type="entry name" value="PAS domain"/>
    <property type="match status" value="1"/>
</dbReference>
<dbReference type="InterPro" id="IPR003661">
    <property type="entry name" value="HisK_dim/P_dom"/>
</dbReference>
<dbReference type="InterPro" id="IPR004358">
    <property type="entry name" value="Sig_transdc_His_kin-like_C"/>
</dbReference>
<dbReference type="Gene3D" id="1.10.287.130">
    <property type="match status" value="1"/>
</dbReference>
<name>A0ABU5II40_9BURK</name>
<dbReference type="PANTHER" id="PTHR43047:SF72">
    <property type="entry name" value="OSMOSENSING HISTIDINE PROTEIN KINASE SLN1"/>
    <property type="match status" value="1"/>
</dbReference>
<evidence type="ECO:0000256" key="1">
    <source>
        <dbReference type="ARBA" id="ARBA00000085"/>
    </source>
</evidence>
<dbReference type="SMART" id="SM00387">
    <property type="entry name" value="HATPase_c"/>
    <property type="match status" value="1"/>
</dbReference>
<dbReference type="RefSeq" id="WP_322466641.1">
    <property type="nucleotide sequence ID" value="NZ_JAXOJX010000032.1"/>
</dbReference>
<dbReference type="SUPFAM" id="SSF47384">
    <property type="entry name" value="Homodimeric domain of signal transducing histidine kinase"/>
    <property type="match status" value="1"/>
</dbReference>